<keyword evidence="6 8" id="KW-0472">Membrane</keyword>
<comment type="caution">
    <text evidence="9">The sequence shown here is derived from an EMBL/GenBank/DDBJ whole genome shotgun (WGS) entry which is preliminary data.</text>
</comment>
<evidence type="ECO:0000256" key="5">
    <source>
        <dbReference type="ARBA" id="ARBA00022989"/>
    </source>
</evidence>
<feature type="transmembrane region" description="Helical" evidence="8">
    <location>
        <begin position="20"/>
        <end position="37"/>
    </location>
</feature>
<evidence type="ECO:0000256" key="1">
    <source>
        <dbReference type="ARBA" id="ARBA00004162"/>
    </source>
</evidence>
<sequence length="133" mass="14507">MRVKLRKQAEEPQIDMTPMLDVVFIMLIFFIVSTTFVRESGLDVERPDATQASEQPSQSIQIALAANGDIYVDRQHVDIRELRGILTRLLSQQPNASVLVQGDEAVAHGRVVAVMDEAKAAGAAHIAVAVDAN</sequence>
<accession>A0ABM8ZST6</accession>
<protein>
    <submittedName>
        <fullName evidence="9">Tol-Pal system protein TolR</fullName>
    </submittedName>
</protein>
<dbReference type="PANTHER" id="PTHR30558:SF13">
    <property type="entry name" value="BIOPOLYMER TRANSPORT PROTEIN EXBD2"/>
    <property type="match status" value="1"/>
</dbReference>
<dbReference type="PANTHER" id="PTHR30558">
    <property type="entry name" value="EXBD MEMBRANE COMPONENT OF PMF-DRIVEN MACROMOLECULE IMPORT SYSTEM"/>
    <property type="match status" value="1"/>
</dbReference>
<evidence type="ECO:0000256" key="2">
    <source>
        <dbReference type="ARBA" id="ARBA00005811"/>
    </source>
</evidence>
<organism evidence="9 10">
    <name type="scientific">Vibrio stylophorae</name>
    <dbReference type="NCBI Taxonomy" id="659351"/>
    <lineage>
        <taxon>Bacteria</taxon>
        <taxon>Pseudomonadati</taxon>
        <taxon>Pseudomonadota</taxon>
        <taxon>Gammaproteobacteria</taxon>
        <taxon>Vibrionales</taxon>
        <taxon>Vibrionaceae</taxon>
        <taxon>Vibrio</taxon>
    </lineage>
</organism>
<evidence type="ECO:0000256" key="8">
    <source>
        <dbReference type="SAM" id="Phobius"/>
    </source>
</evidence>
<dbReference type="EMBL" id="CAKLDI010000001">
    <property type="protein sequence ID" value="CAH0533334.1"/>
    <property type="molecule type" value="Genomic_DNA"/>
</dbReference>
<dbReference type="Gene3D" id="3.30.420.270">
    <property type="match status" value="1"/>
</dbReference>
<keyword evidence="4 7" id="KW-0812">Transmembrane</keyword>
<keyword evidence="10" id="KW-1185">Reference proteome</keyword>
<evidence type="ECO:0000313" key="10">
    <source>
        <dbReference type="Proteomes" id="UP000838672"/>
    </source>
</evidence>
<proteinExistence type="inferred from homology"/>
<keyword evidence="7" id="KW-0813">Transport</keyword>
<evidence type="ECO:0000256" key="6">
    <source>
        <dbReference type="ARBA" id="ARBA00023136"/>
    </source>
</evidence>
<gene>
    <name evidence="9" type="primary">tolR_2</name>
    <name evidence="9" type="ORF">VST7929_01200</name>
</gene>
<name>A0ABM8ZST6_9VIBR</name>
<dbReference type="Proteomes" id="UP000838672">
    <property type="component" value="Unassembled WGS sequence"/>
</dbReference>
<keyword evidence="3" id="KW-1003">Cell membrane</keyword>
<keyword evidence="5 8" id="KW-1133">Transmembrane helix</keyword>
<reference evidence="9" key="1">
    <citation type="submission" date="2021-11" db="EMBL/GenBank/DDBJ databases">
        <authorList>
            <person name="Rodrigo-Torres L."/>
            <person name="Arahal R. D."/>
            <person name="Lucena T."/>
        </authorList>
    </citation>
    <scope>NUCLEOTIDE SEQUENCE</scope>
    <source>
        <strain evidence="9">CECT 7929</strain>
    </source>
</reference>
<dbReference type="InterPro" id="IPR003400">
    <property type="entry name" value="ExbD"/>
</dbReference>
<comment type="similarity">
    <text evidence="2 7">Belongs to the ExbD/TolR family.</text>
</comment>
<evidence type="ECO:0000256" key="3">
    <source>
        <dbReference type="ARBA" id="ARBA00022475"/>
    </source>
</evidence>
<comment type="subcellular location">
    <subcellularLocation>
        <location evidence="1">Cell membrane</location>
        <topology evidence="1">Single-pass membrane protein</topology>
    </subcellularLocation>
    <subcellularLocation>
        <location evidence="7">Cell membrane</location>
        <topology evidence="7">Single-pass type II membrane protein</topology>
    </subcellularLocation>
</comment>
<evidence type="ECO:0000256" key="4">
    <source>
        <dbReference type="ARBA" id="ARBA00022692"/>
    </source>
</evidence>
<dbReference type="Pfam" id="PF02472">
    <property type="entry name" value="ExbD"/>
    <property type="match status" value="1"/>
</dbReference>
<evidence type="ECO:0000256" key="7">
    <source>
        <dbReference type="RuleBase" id="RU003879"/>
    </source>
</evidence>
<evidence type="ECO:0000313" key="9">
    <source>
        <dbReference type="EMBL" id="CAH0533334.1"/>
    </source>
</evidence>
<keyword evidence="7" id="KW-0653">Protein transport</keyword>